<comment type="caution">
    <text evidence="1">The sequence shown here is derived from an EMBL/GenBank/DDBJ whole genome shotgun (WGS) entry which is preliminary data.</text>
</comment>
<accession>A0A951UK24</accession>
<proteinExistence type="predicted"/>
<name>A0A951UK24_9NOST</name>
<protein>
    <submittedName>
        <fullName evidence="1">Uncharacterized protein</fullName>
    </submittedName>
</protein>
<evidence type="ECO:0000313" key="2">
    <source>
        <dbReference type="Proteomes" id="UP000715781"/>
    </source>
</evidence>
<evidence type="ECO:0000313" key="1">
    <source>
        <dbReference type="EMBL" id="MBW4565666.1"/>
    </source>
</evidence>
<sequence length="64" mass="7271">MDYFDRCNPLYLKDGGRSISLGLQKPRNQMLFERVGRPEYGAIAQTFSDKGSFDVQLSNKQIGI</sequence>
<organism evidence="1 2">
    <name type="scientific">Mojavia pulchra JT2-VF2</name>
    <dbReference type="NCBI Taxonomy" id="287848"/>
    <lineage>
        <taxon>Bacteria</taxon>
        <taxon>Bacillati</taxon>
        <taxon>Cyanobacteriota</taxon>
        <taxon>Cyanophyceae</taxon>
        <taxon>Nostocales</taxon>
        <taxon>Nostocaceae</taxon>
    </lineage>
</organism>
<reference evidence="1" key="1">
    <citation type="submission" date="2021-05" db="EMBL/GenBank/DDBJ databases">
        <authorList>
            <person name="Pietrasiak N."/>
            <person name="Ward R."/>
            <person name="Stajich J.E."/>
            <person name="Kurbessoian T."/>
        </authorList>
    </citation>
    <scope>NUCLEOTIDE SEQUENCE</scope>
    <source>
        <strain evidence="1">JT2-VF2</strain>
    </source>
</reference>
<gene>
    <name evidence="1" type="ORF">KME32_32210</name>
</gene>
<dbReference type="Proteomes" id="UP000715781">
    <property type="component" value="Unassembled WGS sequence"/>
</dbReference>
<dbReference type="AlphaFoldDB" id="A0A951UK24"/>
<dbReference type="EMBL" id="JAHHHN010000044">
    <property type="protein sequence ID" value="MBW4565666.1"/>
    <property type="molecule type" value="Genomic_DNA"/>
</dbReference>
<reference evidence="1" key="2">
    <citation type="journal article" date="2022" name="Microbiol. Resour. Announc.">
        <title>Metagenome Sequencing to Explore Phylogenomics of Terrestrial Cyanobacteria.</title>
        <authorList>
            <person name="Ward R.D."/>
            <person name="Stajich J.E."/>
            <person name="Johansen J.R."/>
            <person name="Huntemann M."/>
            <person name="Clum A."/>
            <person name="Foster B."/>
            <person name="Foster B."/>
            <person name="Roux S."/>
            <person name="Palaniappan K."/>
            <person name="Varghese N."/>
            <person name="Mukherjee S."/>
            <person name="Reddy T.B.K."/>
            <person name="Daum C."/>
            <person name="Copeland A."/>
            <person name="Chen I.A."/>
            <person name="Ivanova N.N."/>
            <person name="Kyrpides N.C."/>
            <person name="Shapiro N."/>
            <person name="Eloe-Fadrosh E.A."/>
            <person name="Pietrasiak N."/>
        </authorList>
    </citation>
    <scope>NUCLEOTIDE SEQUENCE</scope>
    <source>
        <strain evidence="1">JT2-VF2</strain>
    </source>
</reference>